<dbReference type="InterPro" id="IPR037359">
    <property type="entry name" value="NST/OST"/>
</dbReference>
<name>A0ABV7K2A2_9ALTE</name>
<reference evidence="5" key="1">
    <citation type="journal article" date="2019" name="Int. J. Syst. Evol. Microbiol.">
        <title>The Global Catalogue of Microorganisms (GCM) 10K type strain sequencing project: providing services to taxonomists for standard genome sequencing and annotation.</title>
        <authorList>
            <consortium name="The Broad Institute Genomics Platform"/>
            <consortium name="The Broad Institute Genome Sequencing Center for Infectious Disease"/>
            <person name="Wu L."/>
            <person name="Ma J."/>
        </authorList>
    </citation>
    <scope>NUCLEOTIDE SEQUENCE [LARGE SCALE GENOMIC DNA]</scope>
    <source>
        <strain evidence="5">KCTC 52449</strain>
    </source>
</reference>
<keyword evidence="5" id="KW-1185">Reference proteome</keyword>
<dbReference type="Gene3D" id="3.40.50.300">
    <property type="entry name" value="P-loop containing nucleotide triphosphate hydrolases"/>
    <property type="match status" value="1"/>
</dbReference>
<dbReference type="InterPro" id="IPR000863">
    <property type="entry name" value="Sulfotransferase_dom"/>
</dbReference>
<evidence type="ECO:0000313" key="4">
    <source>
        <dbReference type="EMBL" id="MFC3204453.1"/>
    </source>
</evidence>
<protein>
    <submittedName>
        <fullName evidence="4">Sulfotransferase family protein</fullName>
        <ecNumber evidence="4">2.8.2.-</ecNumber>
    </submittedName>
</protein>
<evidence type="ECO:0000259" key="3">
    <source>
        <dbReference type="Pfam" id="PF00685"/>
    </source>
</evidence>
<feature type="domain" description="Sulfotransferase" evidence="3">
    <location>
        <begin position="7"/>
        <end position="183"/>
    </location>
</feature>
<dbReference type="InterPro" id="IPR027417">
    <property type="entry name" value="P-loop_NTPase"/>
</dbReference>
<sequence length="278" mass="32298">MNKTSPHFIGIGAQRSGTSWMFECFLEHPEIYMPRKEMQFFNKRPLSELPEYLSQFKETDKISGEITPDYLSSREAIDGIAEAFPDIKLIVILRNPVERTRSSHNLYKERGVTSDNTLLEAIENHSAAYEKSLYGEQIEYLFSKINRDNVKIVFFEDLKTDPIGLIQNIFSFIGVDSSFVPSAANRNFNASSIGFGSNRIAKTLTLIQNYLFKRSWGRAILQIKKTEFFKRFKSSLIEKKKVKPEENAKYYIHFKNDIDKLEKEIGFKVPDSWKYNAR</sequence>
<keyword evidence="1 4" id="KW-0808">Transferase</keyword>
<evidence type="ECO:0000313" key="5">
    <source>
        <dbReference type="Proteomes" id="UP001595477"/>
    </source>
</evidence>
<dbReference type="RefSeq" id="WP_123324410.1">
    <property type="nucleotide sequence ID" value="NZ_JBHRSX010000102.1"/>
</dbReference>
<proteinExistence type="predicted"/>
<evidence type="ECO:0000256" key="1">
    <source>
        <dbReference type="ARBA" id="ARBA00022679"/>
    </source>
</evidence>
<evidence type="ECO:0000256" key="2">
    <source>
        <dbReference type="ARBA" id="ARBA00023180"/>
    </source>
</evidence>
<dbReference type="EC" id="2.8.2.-" evidence="4"/>
<gene>
    <name evidence="4" type="ORF">ACFOEW_21825</name>
</gene>
<comment type="caution">
    <text evidence="4">The sequence shown here is derived from an EMBL/GenBank/DDBJ whole genome shotgun (WGS) entry which is preliminary data.</text>
</comment>
<dbReference type="Proteomes" id="UP001595477">
    <property type="component" value="Unassembled WGS sequence"/>
</dbReference>
<dbReference type="EMBL" id="JBHRSX010000102">
    <property type="protein sequence ID" value="MFC3204453.1"/>
    <property type="molecule type" value="Genomic_DNA"/>
</dbReference>
<accession>A0ABV7K2A2</accession>
<dbReference type="PANTHER" id="PTHR10605">
    <property type="entry name" value="HEPARAN SULFATE SULFOTRANSFERASE"/>
    <property type="match status" value="1"/>
</dbReference>
<keyword evidence="2" id="KW-0325">Glycoprotein</keyword>
<dbReference type="Pfam" id="PF00685">
    <property type="entry name" value="Sulfotransfer_1"/>
    <property type="match status" value="1"/>
</dbReference>
<dbReference type="SUPFAM" id="SSF52540">
    <property type="entry name" value="P-loop containing nucleoside triphosphate hydrolases"/>
    <property type="match status" value="1"/>
</dbReference>
<dbReference type="PANTHER" id="PTHR10605:SF56">
    <property type="entry name" value="BIFUNCTIONAL HEPARAN SULFATE N-DEACETYLASE_N-SULFOTRANSFERASE"/>
    <property type="match status" value="1"/>
</dbReference>
<organism evidence="4 5">
    <name type="scientific">Alteromonas oceani</name>
    <dbReference type="NCBI Taxonomy" id="2071609"/>
    <lineage>
        <taxon>Bacteria</taxon>
        <taxon>Pseudomonadati</taxon>
        <taxon>Pseudomonadota</taxon>
        <taxon>Gammaproteobacteria</taxon>
        <taxon>Alteromonadales</taxon>
        <taxon>Alteromonadaceae</taxon>
        <taxon>Alteromonas/Salinimonas group</taxon>
        <taxon>Alteromonas</taxon>
    </lineage>
</organism>
<dbReference type="GO" id="GO:0016740">
    <property type="term" value="F:transferase activity"/>
    <property type="evidence" value="ECO:0007669"/>
    <property type="project" value="UniProtKB-KW"/>
</dbReference>